<dbReference type="InterPro" id="IPR051472">
    <property type="entry name" value="T3SS_Stator/FliH"/>
</dbReference>
<reference evidence="11 12" key="1">
    <citation type="journal article" date="2017" name="Front. Microbiol.">
        <title>Strong Genomic and Phenotypic Heterogeneity in the Aeromonas sobria Species Complex.</title>
        <authorList>
            <person name="Gauthier J."/>
            <person name="Vincent A.T."/>
            <person name="Charette S.J."/>
            <person name="Derome N."/>
        </authorList>
    </citation>
    <scope>NUCLEOTIDE SEQUENCE [LARGE SCALE GENOMIC DNA]</scope>
    <source>
        <strain evidence="11 12">TM18</strain>
    </source>
</reference>
<keyword evidence="8" id="KW-0653">Protein transport</keyword>
<keyword evidence="11" id="KW-0969">Cilium</keyword>
<evidence type="ECO:0000256" key="9">
    <source>
        <dbReference type="ARBA" id="ARBA00023225"/>
    </source>
</evidence>
<dbReference type="GO" id="GO:0044781">
    <property type="term" value="P:bacterial-type flagellum organization"/>
    <property type="evidence" value="ECO:0007669"/>
    <property type="project" value="UniProtKB-KW"/>
</dbReference>
<comment type="subcellular location">
    <subcellularLocation>
        <location evidence="2">Cytoplasm</location>
    </subcellularLocation>
</comment>
<comment type="similarity">
    <text evidence="3">Belongs to the FliH family.</text>
</comment>
<evidence type="ECO:0000256" key="2">
    <source>
        <dbReference type="ARBA" id="ARBA00004496"/>
    </source>
</evidence>
<dbReference type="GO" id="GO:0003774">
    <property type="term" value="F:cytoskeletal motor activity"/>
    <property type="evidence" value="ECO:0007669"/>
    <property type="project" value="InterPro"/>
</dbReference>
<comment type="function">
    <text evidence="1">Needed for flagellar regrowth and assembly.</text>
</comment>
<feature type="domain" description="Flagellar assembly protein FliH/Type III secretion system HrpE" evidence="10">
    <location>
        <begin position="125"/>
        <end position="252"/>
    </location>
</feature>
<dbReference type="GO" id="GO:0005829">
    <property type="term" value="C:cytosol"/>
    <property type="evidence" value="ECO:0007669"/>
    <property type="project" value="TreeGrafter"/>
</dbReference>
<evidence type="ECO:0000259" key="10">
    <source>
        <dbReference type="Pfam" id="PF02108"/>
    </source>
</evidence>
<dbReference type="PRINTS" id="PR01003">
    <property type="entry name" value="FLGFLIH"/>
</dbReference>
<evidence type="ECO:0000256" key="5">
    <source>
        <dbReference type="ARBA" id="ARBA00022448"/>
    </source>
</evidence>
<evidence type="ECO:0000313" key="11">
    <source>
        <dbReference type="EMBL" id="PKQ80403.1"/>
    </source>
</evidence>
<dbReference type="Pfam" id="PF02108">
    <property type="entry name" value="FliH"/>
    <property type="match status" value="1"/>
</dbReference>
<comment type="caution">
    <text evidence="11">The sequence shown here is derived from an EMBL/GenBank/DDBJ whole genome shotgun (WGS) entry which is preliminary data.</text>
</comment>
<organism evidence="11 12">
    <name type="scientific">Aeromonas sobria</name>
    <dbReference type="NCBI Taxonomy" id="646"/>
    <lineage>
        <taxon>Bacteria</taxon>
        <taxon>Pseudomonadati</taxon>
        <taxon>Pseudomonadota</taxon>
        <taxon>Gammaproteobacteria</taxon>
        <taxon>Aeromonadales</taxon>
        <taxon>Aeromonadaceae</taxon>
        <taxon>Aeromonas</taxon>
    </lineage>
</organism>
<evidence type="ECO:0000313" key="12">
    <source>
        <dbReference type="Proteomes" id="UP000233467"/>
    </source>
</evidence>
<dbReference type="Proteomes" id="UP000233467">
    <property type="component" value="Unassembled WGS sequence"/>
</dbReference>
<keyword evidence="7" id="KW-1005">Bacterial flagellum biogenesis</keyword>
<evidence type="ECO:0000256" key="3">
    <source>
        <dbReference type="ARBA" id="ARBA00006602"/>
    </source>
</evidence>
<name>A0A2N3J3P9_AERSO</name>
<dbReference type="PANTHER" id="PTHR34982:SF1">
    <property type="entry name" value="FLAGELLAR ASSEMBLY PROTEIN FLIH"/>
    <property type="match status" value="1"/>
</dbReference>
<dbReference type="PANTHER" id="PTHR34982">
    <property type="entry name" value="YOP PROTEINS TRANSLOCATION PROTEIN L"/>
    <property type="match status" value="1"/>
</dbReference>
<proteinExistence type="inferred from homology"/>
<evidence type="ECO:0000256" key="6">
    <source>
        <dbReference type="ARBA" id="ARBA00022490"/>
    </source>
</evidence>
<gene>
    <name evidence="11" type="ORF">CJP16_06320</name>
</gene>
<keyword evidence="5" id="KW-0813">Transport</keyword>
<keyword evidence="11" id="KW-0966">Cell projection</keyword>
<keyword evidence="12" id="KW-1185">Reference proteome</keyword>
<keyword evidence="11" id="KW-0282">Flagellum</keyword>
<evidence type="ECO:0000256" key="7">
    <source>
        <dbReference type="ARBA" id="ARBA00022795"/>
    </source>
</evidence>
<protein>
    <recommendedName>
        <fullName evidence="4">Flagellar assembly protein FliH</fullName>
    </recommendedName>
</protein>
<evidence type="ECO:0000256" key="1">
    <source>
        <dbReference type="ARBA" id="ARBA00003041"/>
    </source>
</evidence>
<dbReference type="NCBIfam" id="NF004270">
    <property type="entry name" value="PRK05687.2-1"/>
    <property type="match status" value="1"/>
</dbReference>
<sequence>MNNKLRGYVRPDGEDAPVEAWGWPQMEVEAAVETNALGFAPDWYQQEEEVVEPEPEPEPLPSITAQELEAIRQAAWEEGMAEGHAAGFAKGQEEGKLEGLQQGHQVGLEQGKEEGLAMGRDLVDQEIAHWQGLVSRLATPLSELDQAVEQQLISLVMQLARTLIRHEAETSPRILLEALKQGLALLPAAEQGVTLMLHPDDLARVEQAFGAEECAKRQWRLQSDPTLSPGDLQLATVLSSIDLTLSGRIEQLLRNFLRDNSSSQNLVSQDARP</sequence>
<accession>A0A2N3J3P9</accession>
<evidence type="ECO:0000256" key="4">
    <source>
        <dbReference type="ARBA" id="ARBA00016507"/>
    </source>
</evidence>
<dbReference type="RefSeq" id="WP_101324025.1">
    <property type="nucleotide sequence ID" value="NZ_NQMM01000020.1"/>
</dbReference>
<dbReference type="GO" id="GO:0009288">
    <property type="term" value="C:bacterial-type flagellum"/>
    <property type="evidence" value="ECO:0007669"/>
    <property type="project" value="InterPro"/>
</dbReference>
<dbReference type="InterPro" id="IPR018035">
    <property type="entry name" value="Flagellar_FliH/T3SS_HrpE"/>
</dbReference>
<dbReference type="InterPro" id="IPR000563">
    <property type="entry name" value="Flag_FliH"/>
</dbReference>
<dbReference type="AlphaFoldDB" id="A0A2N3J3P9"/>
<keyword evidence="6" id="KW-0963">Cytoplasm</keyword>
<dbReference type="GO" id="GO:0071973">
    <property type="term" value="P:bacterial-type flagellum-dependent cell motility"/>
    <property type="evidence" value="ECO:0007669"/>
    <property type="project" value="InterPro"/>
</dbReference>
<dbReference type="GO" id="GO:0015031">
    <property type="term" value="P:protein transport"/>
    <property type="evidence" value="ECO:0007669"/>
    <property type="project" value="UniProtKB-KW"/>
</dbReference>
<keyword evidence="9" id="KW-1006">Bacterial flagellum protein export</keyword>
<evidence type="ECO:0000256" key="8">
    <source>
        <dbReference type="ARBA" id="ARBA00022927"/>
    </source>
</evidence>
<dbReference type="EMBL" id="NQMM01000020">
    <property type="protein sequence ID" value="PKQ80403.1"/>
    <property type="molecule type" value="Genomic_DNA"/>
</dbReference>